<reference evidence="6 8" key="2">
    <citation type="submission" date="2023-07" db="EMBL/GenBank/DDBJ databases">
        <title>Genomic Encyclopedia of Type Strains, Phase IV (KMG-IV): sequencing the most valuable type-strain genomes for metagenomic binning, comparative biology and taxonomic classification.</title>
        <authorList>
            <person name="Goeker M."/>
        </authorList>
    </citation>
    <scope>NUCLEOTIDE SEQUENCE [LARGE SCALE GENOMIC DNA]</scope>
    <source>
        <strain evidence="6 8">DSM 338</strain>
    </source>
</reference>
<evidence type="ECO:0000313" key="7">
    <source>
        <dbReference type="Proteomes" id="UP001144397"/>
    </source>
</evidence>
<protein>
    <submittedName>
        <fullName evidence="6">DNA-binding GntR family transcriptional regulator</fullName>
    </submittedName>
</protein>
<dbReference type="SUPFAM" id="SSF48008">
    <property type="entry name" value="GntR ligand-binding domain-like"/>
    <property type="match status" value="1"/>
</dbReference>
<dbReference type="GeneID" id="95763405"/>
<name>A0A9W6FJQ4_XANFL</name>
<dbReference type="InterPro" id="IPR036388">
    <property type="entry name" value="WH-like_DNA-bd_sf"/>
</dbReference>
<dbReference type="RefSeq" id="WP_281807854.1">
    <property type="nucleotide sequence ID" value="NZ_BSDO01000003.1"/>
</dbReference>
<keyword evidence="2 6" id="KW-0238">DNA-binding</keyword>
<dbReference type="Proteomes" id="UP001144397">
    <property type="component" value="Unassembled WGS sequence"/>
</dbReference>
<accession>A0A9W6FJQ4</accession>
<dbReference type="Pfam" id="PF00392">
    <property type="entry name" value="GntR"/>
    <property type="match status" value="1"/>
</dbReference>
<proteinExistence type="predicted"/>
<dbReference type="GO" id="GO:0003677">
    <property type="term" value="F:DNA binding"/>
    <property type="evidence" value="ECO:0007669"/>
    <property type="project" value="UniProtKB-KW"/>
</dbReference>
<keyword evidence="3" id="KW-0804">Transcription</keyword>
<gene>
    <name evidence="6" type="ORF">GGQ86_002705</name>
    <name evidence="5" type="ORF">XFLAVUS301_26230</name>
</gene>
<dbReference type="EMBL" id="BSDO01000003">
    <property type="protein sequence ID" value="GLI22949.1"/>
    <property type="molecule type" value="Genomic_DNA"/>
</dbReference>
<reference evidence="5" key="1">
    <citation type="submission" date="2022-12" db="EMBL/GenBank/DDBJ databases">
        <title>Reference genome sequencing for broad-spectrum identification of bacterial and archaeal isolates by mass spectrometry.</title>
        <authorList>
            <person name="Sekiguchi Y."/>
            <person name="Tourlousse D.M."/>
        </authorList>
    </citation>
    <scope>NUCLEOTIDE SEQUENCE</scope>
    <source>
        <strain evidence="5">301</strain>
    </source>
</reference>
<evidence type="ECO:0000259" key="4">
    <source>
        <dbReference type="PROSITE" id="PS50949"/>
    </source>
</evidence>
<dbReference type="PANTHER" id="PTHR43537:SF49">
    <property type="entry name" value="TRANSCRIPTIONAL REGULATORY PROTEIN"/>
    <property type="match status" value="1"/>
</dbReference>
<dbReference type="CDD" id="cd07377">
    <property type="entry name" value="WHTH_GntR"/>
    <property type="match status" value="1"/>
</dbReference>
<keyword evidence="1" id="KW-0805">Transcription regulation</keyword>
<dbReference type="SMART" id="SM00345">
    <property type="entry name" value="HTH_GNTR"/>
    <property type="match status" value="1"/>
</dbReference>
<dbReference type="EMBL" id="JAVDPY010000004">
    <property type="protein sequence ID" value="MDR6334229.1"/>
    <property type="molecule type" value="Genomic_DNA"/>
</dbReference>
<dbReference type="InterPro" id="IPR036390">
    <property type="entry name" value="WH_DNA-bd_sf"/>
</dbReference>
<organism evidence="5 7">
    <name type="scientific">Xanthobacter flavus</name>
    <dbReference type="NCBI Taxonomy" id="281"/>
    <lineage>
        <taxon>Bacteria</taxon>
        <taxon>Pseudomonadati</taxon>
        <taxon>Pseudomonadota</taxon>
        <taxon>Alphaproteobacteria</taxon>
        <taxon>Hyphomicrobiales</taxon>
        <taxon>Xanthobacteraceae</taxon>
        <taxon>Xanthobacter</taxon>
    </lineage>
</organism>
<dbReference type="Gene3D" id="1.20.120.530">
    <property type="entry name" value="GntR ligand-binding domain-like"/>
    <property type="match status" value="1"/>
</dbReference>
<sequence>MSEASLPASRADEQAEVQRRLEDDIIFGRFAPGSRLVEDTLMARYGASRHYIRQALVQLERTGVVRREKNVGATVCSYSAQEVQQIYAVREMLTRQAALMIPLPAPPELIAHLKDIQADYCRHADAGNLRGIHETNDLFHLTLFSGCGNPYLVRTLQDYMGYTLPMRAKNLADHAGLQLSRRQHDIMIELLGGTDSWALAQLCVDHMQYSKADYLARTAGTAASGRLAIAD</sequence>
<keyword evidence="8" id="KW-1185">Reference proteome</keyword>
<evidence type="ECO:0000256" key="1">
    <source>
        <dbReference type="ARBA" id="ARBA00023015"/>
    </source>
</evidence>
<feature type="domain" description="HTH gntR-type" evidence="4">
    <location>
        <begin position="11"/>
        <end position="78"/>
    </location>
</feature>
<dbReference type="SMART" id="SM00895">
    <property type="entry name" value="FCD"/>
    <property type="match status" value="1"/>
</dbReference>
<evidence type="ECO:0000256" key="3">
    <source>
        <dbReference type="ARBA" id="ARBA00023163"/>
    </source>
</evidence>
<dbReference type="Proteomes" id="UP001245370">
    <property type="component" value="Unassembled WGS sequence"/>
</dbReference>
<dbReference type="Pfam" id="PF07729">
    <property type="entry name" value="FCD"/>
    <property type="match status" value="1"/>
</dbReference>
<comment type="caution">
    <text evidence="5">The sequence shown here is derived from an EMBL/GenBank/DDBJ whole genome shotgun (WGS) entry which is preliminary data.</text>
</comment>
<dbReference type="InterPro" id="IPR000524">
    <property type="entry name" value="Tscrpt_reg_HTH_GntR"/>
</dbReference>
<evidence type="ECO:0000313" key="6">
    <source>
        <dbReference type="EMBL" id="MDR6334229.1"/>
    </source>
</evidence>
<dbReference type="PANTHER" id="PTHR43537">
    <property type="entry name" value="TRANSCRIPTIONAL REGULATOR, GNTR FAMILY"/>
    <property type="match status" value="1"/>
</dbReference>
<dbReference type="InterPro" id="IPR011711">
    <property type="entry name" value="GntR_C"/>
</dbReference>
<evidence type="ECO:0000256" key="2">
    <source>
        <dbReference type="ARBA" id="ARBA00023125"/>
    </source>
</evidence>
<evidence type="ECO:0000313" key="5">
    <source>
        <dbReference type="EMBL" id="GLI22949.1"/>
    </source>
</evidence>
<evidence type="ECO:0000313" key="8">
    <source>
        <dbReference type="Proteomes" id="UP001245370"/>
    </source>
</evidence>
<dbReference type="InterPro" id="IPR008920">
    <property type="entry name" value="TF_FadR/GntR_C"/>
</dbReference>
<dbReference type="SUPFAM" id="SSF46785">
    <property type="entry name" value="Winged helix' DNA-binding domain"/>
    <property type="match status" value="1"/>
</dbReference>
<dbReference type="Gene3D" id="1.10.10.10">
    <property type="entry name" value="Winged helix-like DNA-binding domain superfamily/Winged helix DNA-binding domain"/>
    <property type="match status" value="1"/>
</dbReference>
<dbReference type="AlphaFoldDB" id="A0A9W6FJQ4"/>
<dbReference type="PROSITE" id="PS50949">
    <property type="entry name" value="HTH_GNTR"/>
    <property type="match status" value="1"/>
</dbReference>
<dbReference type="GO" id="GO:0003700">
    <property type="term" value="F:DNA-binding transcription factor activity"/>
    <property type="evidence" value="ECO:0007669"/>
    <property type="project" value="InterPro"/>
</dbReference>